<feature type="compositionally biased region" description="Low complexity" evidence="1">
    <location>
        <begin position="340"/>
        <end position="350"/>
    </location>
</feature>
<feature type="region of interest" description="Disordered" evidence="1">
    <location>
        <begin position="377"/>
        <end position="417"/>
    </location>
</feature>
<name>A0ABD0Z7Q8_9HEMI</name>
<feature type="compositionally biased region" description="Basic and acidic residues" evidence="1">
    <location>
        <begin position="274"/>
        <end position="288"/>
    </location>
</feature>
<keyword evidence="3" id="KW-1185">Reference proteome</keyword>
<proteinExistence type="predicted"/>
<dbReference type="Proteomes" id="UP001558652">
    <property type="component" value="Unassembled WGS sequence"/>
</dbReference>
<feature type="compositionally biased region" description="Basic and acidic residues" evidence="1">
    <location>
        <begin position="255"/>
        <end position="266"/>
    </location>
</feature>
<reference evidence="2 3" key="1">
    <citation type="submission" date="2024-07" db="EMBL/GenBank/DDBJ databases">
        <title>Chromosome-level genome assembly of the water stick insect Ranatra chinensis (Heteroptera: Nepidae).</title>
        <authorList>
            <person name="Liu X."/>
        </authorList>
    </citation>
    <scope>NUCLEOTIDE SEQUENCE [LARGE SCALE GENOMIC DNA]</scope>
    <source>
        <strain evidence="2">Cailab_2021Rc</strain>
        <tissue evidence="2">Muscle</tissue>
    </source>
</reference>
<evidence type="ECO:0000313" key="2">
    <source>
        <dbReference type="EMBL" id="KAL1139792.1"/>
    </source>
</evidence>
<dbReference type="AlphaFoldDB" id="A0ABD0Z7Q8"/>
<sequence>MIPVSSRHHCNFEKEGSPDVHCVQCMGTDVGIPKAVCPLGSSGGVLTGCPPIIRLKRKRRAFADADRADGSNYDREEGWDPDRERTVRRRKCWLSRWCERSDLDEYPPVERPADREDDRLLEQHFQGLLNTPCSSLLEVRRPPKPRTGRRCCDCGGFRTRPRHDEGRRQVPEGGCRCGGCAWRPRGRHGKERERRRPPGESNLEANLSCEENEPRKNAGPEMSKQKSSQKDPGQIKGPPREEENVTPPSGYSETRGMRDDRNRDRVVFIGSESEGWKKEGRRVPKDVGTETGTSLEGRQGECRCPPSASPRPSPRKTQSRPQASASRGTRSAPDPRCQRRNVSVPSRNRVAQSSGPPSEDLRSLALRLAELIEEYCDKKLGKGLRHTPNAPRRDWGSIDPTQQSPFWKSKFDKPQDK</sequence>
<feature type="compositionally biased region" description="Polar residues" evidence="1">
    <location>
        <begin position="319"/>
        <end position="329"/>
    </location>
</feature>
<gene>
    <name evidence="2" type="ORF">AAG570_006769</name>
</gene>
<protein>
    <submittedName>
        <fullName evidence="2">Uncharacterized protein</fullName>
    </submittedName>
</protein>
<evidence type="ECO:0000256" key="1">
    <source>
        <dbReference type="SAM" id="MobiDB-lite"/>
    </source>
</evidence>
<organism evidence="2 3">
    <name type="scientific">Ranatra chinensis</name>
    <dbReference type="NCBI Taxonomy" id="642074"/>
    <lineage>
        <taxon>Eukaryota</taxon>
        <taxon>Metazoa</taxon>
        <taxon>Ecdysozoa</taxon>
        <taxon>Arthropoda</taxon>
        <taxon>Hexapoda</taxon>
        <taxon>Insecta</taxon>
        <taxon>Pterygota</taxon>
        <taxon>Neoptera</taxon>
        <taxon>Paraneoptera</taxon>
        <taxon>Hemiptera</taxon>
        <taxon>Heteroptera</taxon>
        <taxon>Panheteroptera</taxon>
        <taxon>Nepomorpha</taxon>
        <taxon>Nepidae</taxon>
        <taxon>Ranatrinae</taxon>
        <taxon>Ranatra</taxon>
    </lineage>
</organism>
<accession>A0ABD0Z7Q8</accession>
<comment type="caution">
    <text evidence="2">The sequence shown here is derived from an EMBL/GenBank/DDBJ whole genome shotgun (WGS) entry which is preliminary data.</text>
</comment>
<evidence type="ECO:0000313" key="3">
    <source>
        <dbReference type="Proteomes" id="UP001558652"/>
    </source>
</evidence>
<feature type="region of interest" description="Disordered" evidence="1">
    <location>
        <begin position="185"/>
        <end position="361"/>
    </location>
</feature>
<dbReference type="EMBL" id="JBFDAA010000002">
    <property type="protein sequence ID" value="KAL1139792.1"/>
    <property type="molecule type" value="Genomic_DNA"/>
</dbReference>